<gene>
    <name evidence="1" type="ORF">IAC54_05135</name>
</gene>
<dbReference type="InterPro" id="IPR036709">
    <property type="entry name" value="Autotransporte_beta_dom_sf"/>
</dbReference>
<reference evidence="1" key="1">
    <citation type="submission" date="2020-10" db="EMBL/GenBank/DDBJ databases">
        <authorList>
            <person name="Gilroy R."/>
        </authorList>
    </citation>
    <scope>NUCLEOTIDE SEQUENCE</scope>
    <source>
        <strain evidence="1">G3-4614</strain>
    </source>
</reference>
<accession>A0A9D9E2S7</accession>
<dbReference type="Pfam" id="PF12099">
    <property type="entry name" value="DUF3575"/>
    <property type="match status" value="1"/>
</dbReference>
<organism evidence="1 2">
    <name type="scientific">Candidatus Caccoplasma merdipullorum</name>
    <dbReference type="NCBI Taxonomy" id="2840718"/>
    <lineage>
        <taxon>Bacteria</taxon>
        <taxon>Pseudomonadati</taxon>
        <taxon>Bacteroidota</taxon>
        <taxon>Bacteroidia</taxon>
        <taxon>Bacteroidales</taxon>
        <taxon>Bacteroidaceae</taxon>
        <taxon>Bacteroidaceae incertae sedis</taxon>
        <taxon>Candidatus Caccoplasma</taxon>
    </lineage>
</organism>
<proteinExistence type="predicted"/>
<comment type="caution">
    <text evidence="1">The sequence shown here is derived from an EMBL/GenBank/DDBJ whole genome shotgun (WGS) entry which is preliminary data.</text>
</comment>
<dbReference type="SUPFAM" id="SSF103515">
    <property type="entry name" value="Autotransporter"/>
    <property type="match status" value="1"/>
</dbReference>
<name>A0A9D9E2S7_9BACT</name>
<dbReference type="EMBL" id="JADIMW010000054">
    <property type="protein sequence ID" value="MBO8438266.1"/>
    <property type="molecule type" value="Genomic_DNA"/>
</dbReference>
<dbReference type="Proteomes" id="UP000823636">
    <property type="component" value="Unassembled WGS sequence"/>
</dbReference>
<protein>
    <submittedName>
        <fullName evidence="1">DUF3575 domain-containing protein</fullName>
    </submittedName>
</protein>
<dbReference type="Gene3D" id="2.40.128.130">
    <property type="entry name" value="Autotransporter beta-domain"/>
    <property type="match status" value="1"/>
</dbReference>
<sequence>MILFCCIFHSAYSQKIALKTNAVLWATVSPNLSAEFVVSHNMSVDLSASFNVWSPYNGIKMDHVSVSPEVRYWFQRPMAQHFLGVTLLYMNYDMGYKGTLYDGQALGGGITYGYNFVLGKHWNLELTAGVGAMFHWQYRYKEEEQRPLDYNNFGWNAVPVKLGVNISYVIF</sequence>
<dbReference type="AlphaFoldDB" id="A0A9D9E2S7"/>
<dbReference type="InterPro" id="IPR021958">
    <property type="entry name" value="DUF3575"/>
</dbReference>
<reference evidence="1" key="2">
    <citation type="journal article" date="2021" name="PeerJ">
        <title>Extensive microbial diversity within the chicken gut microbiome revealed by metagenomics and culture.</title>
        <authorList>
            <person name="Gilroy R."/>
            <person name="Ravi A."/>
            <person name="Getino M."/>
            <person name="Pursley I."/>
            <person name="Horton D.L."/>
            <person name="Alikhan N.F."/>
            <person name="Baker D."/>
            <person name="Gharbi K."/>
            <person name="Hall N."/>
            <person name="Watson M."/>
            <person name="Adriaenssens E.M."/>
            <person name="Foster-Nyarko E."/>
            <person name="Jarju S."/>
            <person name="Secka A."/>
            <person name="Antonio M."/>
            <person name="Oren A."/>
            <person name="Chaudhuri R.R."/>
            <person name="La Ragione R."/>
            <person name="Hildebrand F."/>
            <person name="Pallen M.J."/>
        </authorList>
    </citation>
    <scope>NUCLEOTIDE SEQUENCE</scope>
    <source>
        <strain evidence="1">G3-4614</strain>
    </source>
</reference>
<evidence type="ECO:0000313" key="1">
    <source>
        <dbReference type="EMBL" id="MBO8438266.1"/>
    </source>
</evidence>
<evidence type="ECO:0000313" key="2">
    <source>
        <dbReference type="Proteomes" id="UP000823636"/>
    </source>
</evidence>